<dbReference type="Gene3D" id="2.115.10.20">
    <property type="entry name" value="Glycosyl hydrolase domain, family 43"/>
    <property type="match status" value="1"/>
</dbReference>
<dbReference type="VEuPathDB" id="FungiDB:MELLADRAFT_33109"/>
<dbReference type="InterPro" id="IPR023296">
    <property type="entry name" value="Glyco_hydro_beta-prop_sf"/>
</dbReference>
<dbReference type="InParanoid" id="F4R743"/>
<feature type="chain" id="PRO_5003317327" description="Arabinan endo-1,5-alpha-L-arabinosidase" evidence="10">
    <location>
        <begin position="19"/>
        <end position="339"/>
    </location>
</feature>
<dbReference type="PIRSF" id="PIRSF026534">
    <property type="entry name" value="Endo_alpha-L-arabinosidase"/>
    <property type="match status" value="1"/>
</dbReference>
<keyword evidence="10" id="KW-0732">Signal</keyword>
<comment type="pathway">
    <text evidence="2 7">Glycan metabolism; L-arabinan degradation.</text>
</comment>
<dbReference type="GeneID" id="18927268"/>
<evidence type="ECO:0000256" key="2">
    <source>
        <dbReference type="ARBA" id="ARBA00004834"/>
    </source>
</evidence>
<keyword evidence="12" id="KW-1185">Reference proteome</keyword>
<dbReference type="SUPFAM" id="SSF75005">
    <property type="entry name" value="Arabinanase/levansucrase/invertase"/>
    <property type="match status" value="1"/>
</dbReference>
<reference evidence="12" key="1">
    <citation type="journal article" date="2011" name="Proc. Natl. Acad. Sci. U.S.A.">
        <title>Obligate biotrophy features unraveled by the genomic analysis of rust fungi.</title>
        <authorList>
            <person name="Duplessis S."/>
            <person name="Cuomo C.A."/>
            <person name="Lin Y.-C."/>
            <person name="Aerts A."/>
            <person name="Tisserant E."/>
            <person name="Veneault-Fourrey C."/>
            <person name="Joly D.L."/>
            <person name="Hacquard S."/>
            <person name="Amselem J."/>
            <person name="Cantarel B.L."/>
            <person name="Chiu R."/>
            <person name="Coutinho P.M."/>
            <person name="Feau N."/>
            <person name="Field M."/>
            <person name="Frey P."/>
            <person name="Gelhaye E."/>
            <person name="Goldberg J."/>
            <person name="Grabherr M.G."/>
            <person name="Kodira C.D."/>
            <person name="Kohler A."/>
            <person name="Kuees U."/>
            <person name="Lindquist E.A."/>
            <person name="Lucas S.M."/>
            <person name="Mago R."/>
            <person name="Mauceli E."/>
            <person name="Morin E."/>
            <person name="Murat C."/>
            <person name="Pangilinan J.L."/>
            <person name="Park R."/>
            <person name="Pearson M."/>
            <person name="Quesneville H."/>
            <person name="Rouhier N."/>
            <person name="Sakthikumar S."/>
            <person name="Salamov A.A."/>
            <person name="Schmutz J."/>
            <person name="Selles B."/>
            <person name="Shapiro H."/>
            <person name="Tanguay P."/>
            <person name="Tuskan G.A."/>
            <person name="Henrissat B."/>
            <person name="Van de Peer Y."/>
            <person name="Rouze P."/>
            <person name="Ellis J.G."/>
            <person name="Dodds P.N."/>
            <person name="Schein J.E."/>
            <person name="Zhong S."/>
            <person name="Hamelin R.C."/>
            <person name="Grigoriev I.V."/>
            <person name="Szabo L.J."/>
            <person name="Martin F."/>
        </authorList>
    </citation>
    <scope>NUCLEOTIDE SEQUENCE [LARGE SCALE GENOMIC DNA]</scope>
    <source>
        <strain evidence="12">98AG31 / pathotype 3-4-7</strain>
    </source>
</reference>
<dbReference type="KEGG" id="mlr:MELLADRAFT_33109"/>
<organism evidence="12">
    <name type="scientific">Melampsora larici-populina (strain 98AG31 / pathotype 3-4-7)</name>
    <name type="common">Poplar leaf rust fungus</name>
    <dbReference type="NCBI Taxonomy" id="747676"/>
    <lineage>
        <taxon>Eukaryota</taxon>
        <taxon>Fungi</taxon>
        <taxon>Dikarya</taxon>
        <taxon>Basidiomycota</taxon>
        <taxon>Pucciniomycotina</taxon>
        <taxon>Pucciniomycetes</taxon>
        <taxon>Pucciniales</taxon>
        <taxon>Melampsoraceae</taxon>
        <taxon>Melampsora</taxon>
    </lineage>
</organism>
<gene>
    <name evidence="11" type="ORF">MELLADRAFT_33109</name>
</gene>
<feature type="active site" description="Proton donor" evidence="8">
    <location>
        <position position="201"/>
    </location>
</feature>
<dbReference type="Pfam" id="PF04616">
    <property type="entry name" value="Glyco_hydro_43"/>
    <property type="match status" value="1"/>
</dbReference>
<dbReference type="OrthoDB" id="195678at2759"/>
<dbReference type="InterPro" id="IPR006710">
    <property type="entry name" value="Glyco_hydro_43"/>
</dbReference>
<evidence type="ECO:0000256" key="4">
    <source>
        <dbReference type="ARBA" id="ARBA00012586"/>
    </source>
</evidence>
<dbReference type="STRING" id="747676.F4R743"/>
<dbReference type="EMBL" id="GL883092">
    <property type="protein sequence ID" value="EGG11519.1"/>
    <property type="molecule type" value="Genomic_DNA"/>
</dbReference>
<evidence type="ECO:0000256" key="5">
    <source>
        <dbReference type="ARBA" id="ARBA00022801"/>
    </source>
</evidence>
<evidence type="ECO:0000256" key="6">
    <source>
        <dbReference type="ARBA" id="ARBA00023295"/>
    </source>
</evidence>
<evidence type="ECO:0000256" key="8">
    <source>
        <dbReference type="PIRSR" id="PIRSR606710-1"/>
    </source>
</evidence>
<evidence type="ECO:0000256" key="9">
    <source>
        <dbReference type="PIRSR" id="PIRSR606710-2"/>
    </source>
</evidence>
<evidence type="ECO:0000256" key="7">
    <source>
        <dbReference type="PIRNR" id="PIRNR026534"/>
    </source>
</evidence>
<dbReference type="GO" id="GO:0031222">
    <property type="term" value="P:arabinan catabolic process"/>
    <property type="evidence" value="ECO:0007669"/>
    <property type="project" value="UniProtKB-UniPathway"/>
</dbReference>
<dbReference type="InterPro" id="IPR050727">
    <property type="entry name" value="GH43_arabinanases"/>
</dbReference>
<dbReference type="CDD" id="cd18831">
    <property type="entry name" value="GH43_AnAbnA-like"/>
    <property type="match status" value="1"/>
</dbReference>
<dbReference type="GO" id="GO:0046558">
    <property type="term" value="F:arabinan endo-1,5-alpha-L-arabinosidase activity"/>
    <property type="evidence" value="ECO:0007669"/>
    <property type="project" value="UniProtKB-EC"/>
</dbReference>
<dbReference type="eggNOG" id="ENOG502QTQG">
    <property type="taxonomic scope" value="Eukaryota"/>
</dbReference>
<dbReference type="AlphaFoldDB" id="F4R743"/>
<dbReference type="RefSeq" id="XP_007405154.1">
    <property type="nucleotide sequence ID" value="XM_007405092.1"/>
</dbReference>
<dbReference type="HOGENOM" id="CLU_009397_5_0_1"/>
<keyword evidence="5 7" id="KW-0378">Hydrolase</keyword>
<dbReference type="PANTHER" id="PTHR43301">
    <property type="entry name" value="ARABINAN ENDO-1,5-ALPHA-L-ARABINOSIDASE"/>
    <property type="match status" value="1"/>
</dbReference>
<evidence type="ECO:0000256" key="10">
    <source>
        <dbReference type="SAM" id="SignalP"/>
    </source>
</evidence>
<evidence type="ECO:0000313" key="11">
    <source>
        <dbReference type="EMBL" id="EGG11519.1"/>
    </source>
</evidence>
<feature type="active site" description="Proton acceptor" evidence="8">
    <location>
        <position position="34"/>
    </location>
</feature>
<sequence>MFSQCCILFLFLFSVVYASYPAPGACIGSCWAHDPALIRRQDGTWFRFNTGGCIGIWKSRSLSGPWVNVGEALKGGSIIPIEGNKSLWAPDVHLIESKYYMTYSVSIFGTRNSAIGVATSPDMEPGSWTDLGSTGLQSSQSTPYNAIDSNLIKSGDHFLMNFGSFGGGIFQVPMSDLPTKIDTHEKINKLAYNATGRHSGEGSYMFHRHGFYYLLYSAGTCCGYKDKMPSRGEEYQIVMCRSRSPSSGFVNMDGTDCTQSGGSTLLASHDDVYGPGGQGVTTTESGDLLLYYHYANRTLGMADGDYVFGYNYLKFRDGWPYVTSAHEERTASTEKTRRK</sequence>
<dbReference type="InterPro" id="IPR016840">
    <property type="entry name" value="Glyco_hydro_43_endo_a_Ara-ase"/>
</dbReference>
<name>F4R743_MELLP</name>
<feature type="site" description="Important for catalytic activity, responsible for pKa modulation of the active site Glu and correct orientation of both the proton donor and substrate" evidence="9">
    <location>
        <position position="148"/>
    </location>
</feature>
<evidence type="ECO:0000256" key="3">
    <source>
        <dbReference type="ARBA" id="ARBA00009865"/>
    </source>
</evidence>
<comment type="similarity">
    <text evidence="3 7">Belongs to the glycosyl hydrolase 43 family.</text>
</comment>
<proteinExistence type="inferred from homology"/>
<comment type="catalytic activity">
    <reaction evidence="1 7">
        <text>Endohydrolysis of (1-&gt;5)-alpha-arabinofuranosidic linkages in (1-&gt;5)-arabinans.</text>
        <dbReference type="EC" id="3.2.1.99"/>
    </reaction>
</comment>
<evidence type="ECO:0000313" key="12">
    <source>
        <dbReference type="Proteomes" id="UP000001072"/>
    </source>
</evidence>
<dbReference type="UniPathway" id="UPA00667"/>
<evidence type="ECO:0000256" key="1">
    <source>
        <dbReference type="ARBA" id="ARBA00000375"/>
    </source>
</evidence>
<protein>
    <recommendedName>
        <fullName evidence="4 7">Arabinan endo-1,5-alpha-L-arabinosidase</fullName>
        <ecNumber evidence="4 7">3.2.1.99</ecNumber>
    </recommendedName>
</protein>
<keyword evidence="6 7" id="KW-0326">Glycosidase</keyword>
<feature type="signal peptide" evidence="10">
    <location>
        <begin position="1"/>
        <end position="18"/>
    </location>
</feature>
<dbReference type="Proteomes" id="UP000001072">
    <property type="component" value="Unassembled WGS sequence"/>
</dbReference>
<dbReference type="PANTHER" id="PTHR43301:SF3">
    <property type="entry name" value="ARABINAN ENDO-1,5-ALPHA-L-ARABINOSIDASE A-RELATED"/>
    <property type="match status" value="1"/>
</dbReference>
<dbReference type="EC" id="3.2.1.99" evidence="4 7"/>
<accession>F4R743</accession>